<evidence type="ECO:0000256" key="3">
    <source>
        <dbReference type="SAM" id="SignalP"/>
    </source>
</evidence>
<dbReference type="Ensembl" id="ENSHHUT00000078173.1">
    <property type="protein sequence ID" value="ENSHHUP00000075699.1"/>
    <property type="gene ID" value="ENSHHUG00000044330.1"/>
</dbReference>
<dbReference type="Gene3D" id="2.130.10.10">
    <property type="entry name" value="YVTN repeat-like/Quinoprotein amine dehydrogenase"/>
    <property type="match status" value="1"/>
</dbReference>
<dbReference type="InterPro" id="IPR036352">
    <property type="entry name" value="Semap_dom_sf"/>
</dbReference>
<keyword evidence="6" id="KW-1185">Reference proteome</keyword>
<organism evidence="5 6">
    <name type="scientific">Hucho hucho</name>
    <name type="common">huchen</name>
    <dbReference type="NCBI Taxonomy" id="62062"/>
    <lineage>
        <taxon>Eukaryota</taxon>
        <taxon>Metazoa</taxon>
        <taxon>Chordata</taxon>
        <taxon>Craniata</taxon>
        <taxon>Vertebrata</taxon>
        <taxon>Euteleostomi</taxon>
        <taxon>Actinopterygii</taxon>
        <taxon>Neopterygii</taxon>
        <taxon>Teleostei</taxon>
        <taxon>Protacanthopterygii</taxon>
        <taxon>Salmoniformes</taxon>
        <taxon>Salmonidae</taxon>
        <taxon>Salmoninae</taxon>
        <taxon>Hucho</taxon>
    </lineage>
</organism>
<keyword evidence="3" id="KW-0732">Signal</keyword>
<dbReference type="Proteomes" id="UP000314982">
    <property type="component" value="Unassembled WGS sequence"/>
</dbReference>
<dbReference type="GO" id="GO:0001755">
    <property type="term" value="P:neural crest cell migration"/>
    <property type="evidence" value="ECO:0007669"/>
    <property type="project" value="TreeGrafter"/>
</dbReference>
<dbReference type="GO" id="GO:0030335">
    <property type="term" value="P:positive regulation of cell migration"/>
    <property type="evidence" value="ECO:0007669"/>
    <property type="project" value="TreeGrafter"/>
</dbReference>
<dbReference type="PANTHER" id="PTHR11036:SF78">
    <property type="entry name" value="SEMAPHORIN-5A"/>
    <property type="match status" value="1"/>
</dbReference>
<dbReference type="GO" id="GO:0071526">
    <property type="term" value="P:semaphorin-plexin signaling pathway"/>
    <property type="evidence" value="ECO:0007669"/>
    <property type="project" value="TreeGrafter"/>
</dbReference>
<dbReference type="SUPFAM" id="SSF101912">
    <property type="entry name" value="Sema domain"/>
    <property type="match status" value="1"/>
</dbReference>
<evidence type="ECO:0000259" key="4">
    <source>
        <dbReference type="PROSITE" id="PS51004"/>
    </source>
</evidence>
<accession>A0A4W5QTU0</accession>
<dbReference type="InterPro" id="IPR015943">
    <property type="entry name" value="WD40/YVTN_repeat-like_dom_sf"/>
</dbReference>
<evidence type="ECO:0000256" key="2">
    <source>
        <dbReference type="PROSITE-ProRule" id="PRU00352"/>
    </source>
</evidence>
<name>A0A4W5QTU0_9TELE</name>
<feature type="chain" id="PRO_5021192978" description="Sema domain-containing protein" evidence="3">
    <location>
        <begin position="27"/>
        <end position="189"/>
    </location>
</feature>
<evidence type="ECO:0000256" key="1">
    <source>
        <dbReference type="ARBA" id="ARBA00023180"/>
    </source>
</evidence>
<dbReference type="GO" id="GO:0005886">
    <property type="term" value="C:plasma membrane"/>
    <property type="evidence" value="ECO:0007669"/>
    <property type="project" value="TreeGrafter"/>
</dbReference>
<sequence length="189" mass="21454">MAPPSAQHVVLLLQCILVLQAGGVVGRKGPVLLPESPCHRAEHPLISHTDMEPWIHRFQAEGTVDYSQLTFDPSQNELIVGARNHLFRLNREDLSLIQEAEWHCDEFTKGACFSRGKSEEECHNYIRVLLVNGDRLFTCGTNAFTPICTNRTVRIELRTLSSLLYLLFIKSVTAFFSQLTPLLRLHLPY</sequence>
<reference evidence="5" key="2">
    <citation type="submission" date="2025-08" db="UniProtKB">
        <authorList>
            <consortium name="Ensembl"/>
        </authorList>
    </citation>
    <scope>IDENTIFICATION</scope>
</reference>
<reference evidence="5" key="3">
    <citation type="submission" date="2025-09" db="UniProtKB">
        <authorList>
            <consortium name="Ensembl"/>
        </authorList>
    </citation>
    <scope>IDENTIFICATION</scope>
</reference>
<dbReference type="GO" id="GO:0007411">
    <property type="term" value="P:axon guidance"/>
    <property type="evidence" value="ECO:0007669"/>
    <property type="project" value="TreeGrafter"/>
</dbReference>
<dbReference type="InterPro" id="IPR027231">
    <property type="entry name" value="Semaphorin"/>
</dbReference>
<evidence type="ECO:0000313" key="5">
    <source>
        <dbReference type="Ensembl" id="ENSHHUP00000075699.1"/>
    </source>
</evidence>
<comment type="caution">
    <text evidence="2">Lacks conserved residue(s) required for the propagation of feature annotation.</text>
</comment>
<proteinExistence type="predicted"/>
<dbReference type="STRING" id="62062.ENSHHUP00000075699"/>
<dbReference type="GO" id="GO:0030215">
    <property type="term" value="F:semaphorin receptor binding"/>
    <property type="evidence" value="ECO:0007669"/>
    <property type="project" value="InterPro"/>
</dbReference>
<reference evidence="6" key="1">
    <citation type="submission" date="2018-06" db="EMBL/GenBank/DDBJ databases">
        <title>Genome assembly of Danube salmon.</title>
        <authorList>
            <person name="Macqueen D.J."/>
            <person name="Gundappa M.K."/>
        </authorList>
    </citation>
    <scope>NUCLEOTIDE SEQUENCE [LARGE SCALE GENOMIC DNA]</scope>
</reference>
<dbReference type="PROSITE" id="PS51004">
    <property type="entry name" value="SEMA"/>
    <property type="match status" value="1"/>
</dbReference>
<dbReference type="GeneTree" id="ENSGT00940000158036"/>
<keyword evidence="1" id="KW-0325">Glycoprotein</keyword>
<dbReference type="GO" id="GO:0045499">
    <property type="term" value="F:chemorepellent activity"/>
    <property type="evidence" value="ECO:0007669"/>
    <property type="project" value="TreeGrafter"/>
</dbReference>
<protein>
    <recommendedName>
        <fullName evidence="4">Sema domain-containing protein</fullName>
    </recommendedName>
</protein>
<dbReference type="InterPro" id="IPR001627">
    <property type="entry name" value="Semap_dom"/>
</dbReference>
<feature type="signal peptide" evidence="3">
    <location>
        <begin position="1"/>
        <end position="26"/>
    </location>
</feature>
<feature type="domain" description="Sema" evidence="4">
    <location>
        <begin position="43"/>
        <end position="189"/>
    </location>
</feature>
<dbReference type="AlphaFoldDB" id="A0A4W5QTU0"/>
<evidence type="ECO:0000313" key="6">
    <source>
        <dbReference type="Proteomes" id="UP000314982"/>
    </source>
</evidence>
<dbReference type="PANTHER" id="PTHR11036">
    <property type="entry name" value="SEMAPHORIN"/>
    <property type="match status" value="1"/>
</dbReference>